<evidence type="ECO:0000313" key="12">
    <source>
        <dbReference type="EMBL" id="GEO04454.1"/>
    </source>
</evidence>
<dbReference type="Pfam" id="PF07715">
    <property type="entry name" value="Plug"/>
    <property type="match status" value="1"/>
</dbReference>
<evidence type="ECO:0000256" key="4">
    <source>
        <dbReference type="ARBA" id="ARBA00022692"/>
    </source>
</evidence>
<dbReference type="Gene3D" id="2.40.170.20">
    <property type="entry name" value="TonB-dependent receptor, beta-barrel domain"/>
    <property type="match status" value="1"/>
</dbReference>
<dbReference type="InterPro" id="IPR036942">
    <property type="entry name" value="Beta-barrel_TonB_sf"/>
</dbReference>
<proteinExistence type="inferred from homology"/>
<feature type="domain" description="TonB-dependent receptor-like beta-barrel" evidence="10">
    <location>
        <begin position="390"/>
        <end position="923"/>
    </location>
</feature>
<evidence type="ECO:0000256" key="8">
    <source>
        <dbReference type="PROSITE-ProRule" id="PRU01360"/>
    </source>
</evidence>
<evidence type="ECO:0000256" key="6">
    <source>
        <dbReference type="ARBA" id="ARBA00023136"/>
    </source>
</evidence>
<dbReference type="Gene3D" id="2.60.40.1120">
    <property type="entry name" value="Carboxypeptidase-like, regulatory domain"/>
    <property type="match status" value="1"/>
</dbReference>
<dbReference type="Proteomes" id="UP000321532">
    <property type="component" value="Unassembled WGS sequence"/>
</dbReference>
<dbReference type="InterPro" id="IPR008969">
    <property type="entry name" value="CarboxyPept-like_regulatory"/>
</dbReference>
<dbReference type="AlphaFoldDB" id="A0A512AXM7"/>
<keyword evidence="6 8" id="KW-0472">Membrane</keyword>
<dbReference type="NCBIfam" id="TIGR04057">
    <property type="entry name" value="SusC_RagA_signa"/>
    <property type="match status" value="1"/>
</dbReference>
<sequence length="968" mass="105722">MTDATDNTNLPGVTVLIKGSSQATTTDPSGNYTIEVPSDQSTLVFSFVGFVPQEVPVGNRTTINVALTGDAKALDEVVVIGYGTVKKSDVTGSVGSVSSEELTAFPVPNPVMGLQGKTPGVHVMQNSGAPGVNVSVRIRGGNSLLGNNEPLYVIDGFPLSGNPNAINPNDIESIEVLKDASATAIYGSRGANGVVLITTKSGKAGKTQVTFDSYYGVQQVTNTIELMNAREFAEIANERAINDGFPPYFTQDQVNSFGEGTDWQKELFRSAPMQNHSINAAGGSEKTQYSISGSYLGQQGIIPNSDHQRISLRANINQKLGNKFNLSYNSTLANIDQSQIDINGQKGGTVLSAVLVGPPTVAPYEADGSYSNVRRYVFSPNELRNPLAMAKERKQDFNTKYILAGTALTYEPHKDFIFRTSVGIETSFTREDNYSSRVLDNTPTGRAIISSADWLNILNENTLTYHKQINQDHDLNLLAGATYQQNSLRNFNSGTVTGFLTDQLETNNLQSGSVPGTPESGTSEWVLASYLGRVNYAYKGTYLLTASIRSDGSSRFGVGNKWGYFPSAAFAWRVINQDFAKNISQLSDLKLRLSWGITGSTAVDPYQTLNSLTSYRTVFNDARYIGYAPNANSLANPDLKWETTAQYNAGLDLGLFQNRLNLTFDVYRKDTRDLLAFVQLPTSTGYASTISNIGKIRNTGVELGLNTAIFNTAFKWDLGVNFSRNRSEVIQLASNSDVFGEVIPQPLAVAINLVRVGQPVGVFYGYLEDGLDEKGAIKYKDIDGQPGITANDRTIIGDPNPDFLYNFTSNMSFKNFDLNFIFQGKQGGDIFNVNTTAVANSFYWGENQLKDFFNNHWSPANPDPNAKYPKVSSKTIFSASDRFVEDGSFLKLRNVQLGYNLPVAQLGITWLKNLNVYVSGQNLLTITKYSWYDPEVNTRGGSNSISMGIDNAGYPNAKMYTFGVRFTL</sequence>
<keyword evidence="13" id="KW-1185">Reference proteome</keyword>
<reference evidence="12 13" key="1">
    <citation type="submission" date="2019-07" db="EMBL/GenBank/DDBJ databases">
        <title>Whole genome shotgun sequence of Adhaeribacter aerolatus NBRC 106133.</title>
        <authorList>
            <person name="Hosoyama A."/>
            <person name="Uohara A."/>
            <person name="Ohji S."/>
            <person name="Ichikawa N."/>
        </authorList>
    </citation>
    <scope>NUCLEOTIDE SEQUENCE [LARGE SCALE GENOMIC DNA]</scope>
    <source>
        <strain evidence="12 13">NBRC 106133</strain>
    </source>
</reference>
<dbReference type="InterPro" id="IPR037066">
    <property type="entry name" value="Plug_dom_sf"/>
</dbReference>
<dbReference type="Gene3D" id="2.170.130.10">
    <property type="entry name" value="TonB-dependent receptor, plug domain"/>
    <property type="match status" value="1"/>
</dbReference>
<dbReference type="GO" id="GO:0009279">
    <property type="term" value="C:cell outer membrane"/>
    <property type="evidence" value="ECO:0007669"/>
    <property type="project" value="UniProtKB-SubCell"/>
</dbReference>
<feature type="domain" description="TonB-dependent receptor plug" evidence="11">
    <location>
        <begin position="87"/>
        <end position="194"/>
    </location>
</feature>
<keyword evidence="3 8" id="KW-1134">Transmembrane beta strand</keyword>
<evidence type="ECO:0000256" key="9">
    <source>
        <dbReference type="RuleBase" id="RU003357"/>
    </source>
</evidence>
<gene>
    <name evidence="12" type="ORF">AAE02nite_21180</name>
</gene>
<comment type="subcellular location">
    <subcellularLocation>
        <location evidence="1 8">Cell outer membrane</location>
        <topology evidence="1 8">Multi-pass membrane protein</topology>
    </subcellularLocation>
</comment>
<name>A0A512AXM7_9BACT</name>
<protein>
    <submittedName>
        <fullName evidence="12">SusC/RagA family TonB-linked outer membrane protein</fullName>
    </submittedName>
</protein>
<organism evidence="12 13">
    <name type="scientific">Adhaeribacter aerolatus</name>
    <dbReference type="NCBI Taxonomy" id="670289"/>
    <lineage>
        <taxon>Bacteria</taxon>
        <taxon>Pseudomonadati</taxon>
        <taxon>Bacteroidota</taxon>
        <taxon>Cytophagia</taxon>
        <taxon>Cytophagales</taxon>
        <taxon>Hymenobacteraceae</taxon>
        <taxon>Adhaeribacter</taxon>
    </lineage>
</organism>
<comment type="caution">
    <text evidence="12">The sequence shown here is derived from an EMBL/GenBank/DDBJ whole genome shotgun (WGS) entry which is preliminary data.</text>
</comment>
<dbReference type="SUPFAM" id="SSF49464">
    <property type="entry name" value="Carboxypeptidase regulatory domain-like"/>
    <property type="match status" value="1"/>
</dbReference>
<evidence type="ECO:0000256" key="7">
    <source>
        <dbReference type="ARBA" id="ARBA00023237"/>
    </source>
</evidence>
<comment type="similarity">
    <text evidence="8 9">Belongs to the TonB-dependent receptor family.</text>
</comment>
<dbReference type="EMBL" id="BJYS01000014">
    <property type="protein sequence ID" value="GEO04454.1"/>
    <property type="molecule type" value="Genomic_DNA"/>
</dbReference>
<evidence type="ECO:0000256" key="2">
    <source>
        <dbReference type="ARBA" id="ARBA00022448"/>
    </source>
</evidence>
<dbReference type="InterPro" id="IPR023997">
    <property type="entry name" value="TonB-dep_OMP_SusC/RagA_CS"/>
</dbReference>
<dbReference type="InterPro" id="IPR012910">
    <property type="entry name" value="Plug_dom"/>
</dbReference>
<evidence type="ECO:0000313" key="13">
    <source>
        <dbReference type="Proteomes" id="UP000321532"/>
    </source>
</evidence>
<evidence type="ECO:0000256" key="5">
    <source>
        <dbReference type="ARBA" id="ARBA00023077"/>
    </source>
</evidence>
<dbReference type="Pfam" id="PF13715">
    <property type="entry name" value="CarbopepD_reg_2"/>
    <property type="match status" value="1"/>
</dbReference>
<keyword evidence="7 8" id="KW-0998">Cell outer membrane</keyword>
<keyword evidence="2 8" id="KW-0813">Transport</keyword>
<accession>A0A512AXM7</accession>
<dbReference type="Pfam" id="PF00593">
    <property type="entry name" value="TonB_dep_Rec_b-barrel"/>
    <property type="match status" value="1"/>
</dbReference>
<evidence type="ECO:0000259" key="11">
    <source>
        <dbReference type="Pfam" id="PF07715"/>
    </source>
</evidence>
<dbReference type="NCBIfam" id="TIGR04056">
    <property type="entry name" value="OMP_RagA_SusC"/>
    <property type="match status" value="1"/>
</dbReference>
<evidence type="ECO:0000256" key="3">
    <source>
        <dbReference type="ARBA" id="ARBA00022452"/>
    </source>
</evidence>
<evidence type="ECO:0000256" key="1">
    <source>
        <dbReference type="ARBA" id="ARBA00004571"/>
    </source>
</evidence>
<keyword evidence="4 8" id="KW-0812">Transmembrane</keyword>
<dbReference type="PROSITE" id="PS52016">
    <property type="entry name" value="TONB_DEPENDENT_REC_3"/>
    <property type="match status" value="1"/>
</dbReference>
<evidence type="ECO:0000259" key="10">
    <source>
        <dbReference type="Pfam" id="PF00593"/>
    </source>
</evidence>
<dbReference type="InterPro" id="IPR000531">
    <property type="entry name" value="Beta-barrel_TonB"/>
</dbReference>
<dbReference type="SUPFAM" id="SSF56935">
    <property type="entry name" value="Porins"/>
    <property type="match status" value="1"/>
</dbReference>
<dbReference type="FunFam" id="2.170.130.10:FF:000008">
    <property type="entry name" value="SusC/RagA family TonB-linked outer membrane protein"/>
    <property type="match status" value="1"/>
</dbReference>
<dbReference type="InterPro" id="IPR023996">
    <property type="entry name" value="TonB-dep_OMP_SusC/RagA"/>
</dbReference>
<dbReference type="InterPro" id="IPR039426">
    <property type="entry name" value="TonB-dep_rcpt-like"/>
</dbReference>
<keyword evidence="5 9" id="KW-0798">TonB box</keyword>